<organism evidence="1 2">
    <name type="scientific">Haematococcus lacustris</name>
    <name type="common">Green alga</name>
    <name type="synonym">Haematococcus pluvialis</name>
    <dbReference type="NCBI Taxonomy" id="44745"/>
    <lineage>
        <taxon>Eukaryota</taxon>
        <taxon>Viridiplantae</taxon>
        <taxon>Chlorophyta</taxon>
        <taxon>core chlorophytes</taxon>
        <taxon>Chlorophyceae</taxon>
        <taxon>CS clade</taxon>
        <taxon>Chlamydomonadales</taxon>
        <taxon>Haematococcaceae</taxon>
        <taxon>Haematococcus</taxon>
    </lineage>
</organism>
<keyword evidence="2" id="KW-1185">Reference proteome</keyword>
<comment type="caution">
    <text evidence="1">The sequence shown here is derived from an EMBL/GenBank/DDBJ whole genome shotgun (WGS) entry which is preliminary data.</text>
</comment>
<reference evidence="1 2" key="1">
    <citation type="submission" date="2020-02" db="EMBL/GenBank/DDBJ databases">
        <title>Draft genome sequence of Haematococcus lacustris strain NIES-144.</title>
        <authorList>
            <person name="Morimoto D."/>
            <person name="Nakagawa S."/>
            <person name="Yoshida T."/>
            <person name="Sawayama S."/>
        </authorList>
    </citation>
    <scope>NUCLEOTIDE SEQUENCE [LARGE SCALE GENOMIC DNA]</scope>
    <source>
        <strain evidence="1 2">NIES-144</strain>
    </source>
</reference>
<dbReference type="EMBL" id="BLLF01003704">
    <property type="protein sequence ID" value="GFH28001.1"/>
    <property type="molecule type" value="Genomic_DNA"/>
</dbReference>
<dbReference type="AlphaFoldDB" id="A0A6A0A684"/>
<sequence length="87" mass="10505">MPPNVPKLRRRTLYQHWKGAEPWQRRNMVLASIMLVWAGVLMVDMHNLKQDPVLRAKLKLDDPDTLTLRQRWGNWVDRTLKMKDEDW</sequence>
<accession>A0A6A0A684</accession>
<evidence type="ECO:0000313" key="1">
    <source>
        <dbReference type="EMBL" id="GFH28001.1"/>
    </source>
</evidence>
<evidence type="ECO:0000313" key="2">
    <source>
        <dbReference type="Proteomes" id="UP000485058"/>
    </source>
</evidence>
<proteinExistence type="predicted"/>
<gene>
    <name evidence="1" type="ORF">HaLaN_26410</name>
</gene>
<name>A0A6A0A684_HAELA</name>
<dbReference type="Proteomes" id="UP000485058">
    <property type="component" value="Unassembled WGS sequence"/>
</dbReference>
<protein>
    <submittedName>
        <fullName evidence="1">Uncharacterized protein</fullName>
    </submittedName>
</protein>